<organism evidence="1 2">
    <name type="scientific">Willisornis vidua</name>
    <name type="common">Xingu scale-backed antbird</name>
    <dbReference type="NCBI Taxonomy" id="1566151"/>
    <lineage>
        <taxon>Eukaryota</taxon>
        <taxon>Metazoa</taxon>
        <taxon>Chordata</taxon>
        <taxon>Craniata</taxon>
        <taxon>Vertebrata</taxon>
        <taxon>Euteleostomi</taxon>
        <taxon>Archelosauria</taxon>
        <taxon>Archosauria</taxon>
        <taxon>Dinosauria</taxon>
        <taxon>Saurischia</taxon>
        <taxon>Theropoda</taxon>
        <taxon>Coelurosauria</taxon>
        <taxon>Aves</taxon>
        <taxon>Neognathae</taxon>
        <taxon>Neoaves</taxon>
        <taxon>Telluraves</taxon>
        <taxon>Australaves</taxon>
        <taxon>Passeriformes</taxon>
        <taxon>Thamnophilidae</taxon>
        <taxon>Willisornis</taxon>
    </lineage>
</organism>
<gene>
    <name evidence="1" type="ORF">WISP_102432</name>
</gene>
<accession>A0ABQ9D468</accession>
<evidence type="ECO:0000313" key="2">
    <source>
        <dbReference type="Proteomes" id="UP001145742"/>
    </source>
</evidence>
<comment type="caution">
    <text evidence="1">The sequence shown here is derived from an EMBL/GenBank/DDBJ whole genome shotgun (WGS) entry which is preliminary data.</text>
</comment>
<keyword evidence="2" id="KW-1185">Reference proteome</keyword>
<proteinExistence type="predicted"/>
<protein>
    <submittedName>
        <fullName evidence="1">Uncharacterized protein</fullName>
    </submittedName>
</protein>
<dbReference type="EMBL" id="WHWB01034316">
    <property type="protein sequence ID" value="KAJ7411493.1"/>
    <property type="molecule type" value="Genomic_DNA"/>
</dbReference>
<evidence type="ECO:0000313" key="1">
    <source>
        <dbReference type="EMBL" id="KAJ7411493.1"/>
    </source>
</evidence>
<dbReference type="Proteomes" id="UP001145742">
    <property type="component" value="Unassembled WGS sequence"/>
</dbReference>
<reference evidence="1" key="1">
    <citation type="submission" date="2019-10" db="EMBL/GenBank/DDBJ databases">
        <authorList>
            <person name="Soares A.E.R."/>
            <person name="Aleixo A."/>
            <person name="Schneider P."/>
            <person name="Miyaki C.Y."/>
            <person name="Schneider M.P."/>
            <person name="Mello C."/>
            <person name="Vasconcelos A.T.R."/>
        </authorList>
    </citation>
    <scope>NUCLEOTIDE SEQUENCE</scope>
    <source>
        <tissue evidence="1">Muscle</tissue>
    </source>
</reference>
<sequence length="92" mass="10629">MNLMKGLEHKSFEEKLRELGFFSLERRRLRGDLITLYNCLKGGCSQGLGSSKKAAFLLNCLFPFYQTMNYEYADIEMSVKCLEIFGNKAEEN</sequence>
<name>A0ABQ9D468_9PASS</name>